<evidence type="ECO:0000313" key="23">
    <source>
        <dbReference type="Proteomes" id="UP000596660"/>
    </source>
</evidence>
<dbReference type="InterPro" id="IPR011009">
    <property type="entry name" value="Kinase-like_dom_sf"/>
</dbReference>
<dbReference type="InterPro" id="IPR051420">
    <property type="entry name" value="Ser_Thr_Kinases_DiverseReg"/>
</dbReference>
<evidence type="ECO:0000256" key="19">
    <source>
        <dbReference type="PROSITE-ProRule" id="PRU10141"/>
    </source>
</evidence>
<keyword evidence="23" id="KW-1185">Reference proteome</keyword>
<keyword evidence="5" id="KW-0433">Leucine-rich repeat</keyword>
<evidence type="ECO:0000256" key="5">
    <source>
        <dbReference type="ARBA" id="ARBA00022614"/>
    </source>
</evidence>
<dbReference type="SUPFAM" id="SSF52058">
    <property type="entry name" value="L domain-like"/>
    <property type="match status" value="1"/>
</dbReference>
<evidence type="ECO:0000313" key="22">
    <source>
        <dbReference type="EnsemblPlants" id="AUR62008591-RA:cds"/>
    </source>
</evidence>
<evidence type="ECO:0000256" key="15">
    <source>
        <dbReference type="ARBA" id="ARBA00023170"/>
    </source>
</evidence>
<evidence type="ECO:0000256" key="9">
    <source>
        <dbReference type="ARBA" id="ARBA00022737"/>
    </source>
</evidence>
<dbReference type="PRINTS" id="PR00019">
    <property type="entry name" value="LEURICHRPT"/>
</dbReference>
<feature type="domain" description="Protein kinase" evidence="21">
    <location>
        <begin position="687"/>
        <end position="958"/>
    </location>
</feature>
<dbReference type="InterPro" id="IPR017441">
    <property type="entry name" value="Protein_kinase_ATP_BS"/>
</dbReference>
<evidence type="ECO:0000256" key="1">
    <source>
        <dbReference type="ARBA" id="ARBA00004479"/>
    </source>
</evidence>
<evidence type="ECO:0000259" key="21">
    <source>
        <dbReference type="PROSITE" id="PS50011"/>
    </source>
</evidence>
<keyword evidence="11" id="KW-0418">Kinase</keyword>
<evidence type="ECO:0000256" key="10">
    <source>
        <dbReference type="ARBA" id="ARBA00022741"/>
    </source>
</evidence>
<evidence type="ECO:0000256" key="11">
    <source>
        <dbReference type="ARBA" id="ARBA00022777"/>
    </source>
</evidence>
<dbReference type="GO" id="GO:0004674">
    <property type="term" value="F:protein serine/threonine kinase activity"/>
    <property type="evidence" value="ECO:0007669"/>
    <property type="project" value="UniProtKB-KW"/>
</dbReference>
<dbReference type="GO" id="GO:0005524">
    <property type="term" value="F:ATP binding"/>
    <property type="evidence" value="ECO:0007669"/>
    <property type="project" value="UniProtKB-UniRule"/>
</dbReference>
<dbReference type="PROSITE" id="PS00109">
    <property type="entry name" value="PROTEIN_KINASE_TYR"/>
    <property type="match status" value="1"/>
</dbReference>
<dbReference type="FunFam" id="1.10.510.10:FF:000479">
    <property type="entry name" value="Leucine-rich repeat receptor-like protein kinase"/>
    <property type="match status" value="1"/>
</dbReference>
<dbReference type="AlphaFoldDB" id="A0A803L9Q2"/>
<feature type="binding site" evidence="19">
    <location>
        <position position="716"/>
    </location>
    <ligand>
        <name>ATP</name>
        <dbReference type="ChEBI" id="CHEBI:30616"/>
    </ligand>
</feature>
<evidence type="ECO:0000256" key="6">
    <source>
        <dbReference type="ARBA" id="ARBA00022679"/>
    </source>
</evidence>
<dbReference type="SUPFAM" id="SSF56112">
    <property type="entry name" value="Protein kinase-like (PK-like)"/>
    <property type="match status" value="1"/>
</dbReference>
<evidence type="ECO:0000256" key="7">
    <source>
        <dbReference type="ARBA" id="ARBA00022692"/>
    </source>
</evidence>
<dbReference type="PANTHER" id="PTHR48005">
    <property type="entry name" value="LEUCINE RICH REPEAT KINASE 2"/>
    <property type="match status" value="1"/>
</dbReference>
<comment type="catalytic activity">
    <reaction evidence="18">
        <text>L-seryl-[protein] + ATP = O-phospho-L-seryl-[protein] + ADP + H(+)</text>
        <dbReference type="Rhea" id="RHEA:17989"/>
        <dbReference type="Rhea" id="RHEA-COMP:9863"/>
        <dbReference type="Rhea" id="RHEA-COMP:11604"/>
        <dbReference type="ChEBI" id="CHEBI:15378"/>
        <dbReference type="ChEBI" id="CHEBI:29999"/>
        <dbReference type="ChEBI" id="CHEBI:30616"/>
        <dbReference type="ChEBI" id="CHEBI:83421"/>
        <dbReference type="ChEBI" id="CHEBI:456216"/>
        <dbReference type="EC" id="2.7.11.1"/>
    </reaction>
</comment>
<keyword evidence="15" id="KW-0675">Receptor</keyword>
<dbReference type="Pfam" id="PF08263">
    <property type="entry name" value="LRRNT_2"/>
    <property type="match status" value="1"/>
</dbReference>
<dbReference type="GO" id="GO:0009791">
    <property type="term" value="P:post-embryonic development"/>
    <property type="evidence" value="ECO:0007669"/>
    <property type="project" value="UniProtKB-ARBA"/>
</dbReference>
<evidence type="ECO:0000256" key="14">
    <source>
        <dbReference type="ARBA" id="ARBA00023136"/>
    </source>
</evidence>
<sequence length="972" mass="106979">MSTQELSAIGYDNKSPKFNGNNYAWWKNRIQNVIMGIDYECWLIVKNGPNIILKTDVEGNQVPKKDSELVIADYKLLEKNAKAMSILQQAIEAYHPGQTEAEALIIWKQSFQNQSAFTSWVLPQKQSYSSSINSPCRWQGIACDNHGRVTNITLPQLELQGTLDALDFSSFPHLSYLDLSQNYISGIIPSSLGMISKLKYLDLSVNMLNDTLPLSLANLTLVEQLCLSRNNLTGRIDPSLFPSATKHANSGLISIEVIIIGRNFLDCPIPSTIGNCKNLSFIALDNNRFSGPIPESVGNLSELNTLFLYQNYLTGPIPTSVGRLSKLTDLRLFDNQLSGRVPQEIGNLSITNLQLSRNSFTGLIPPQLCKGGNLVYFSASSNNFAGPIPVSLKNCPKLNRVYLKNNQLTGDLDQALGVYPSLVYIDLSFNRLGGELSPELGKSENLTALLIAGNSISGEIPKEIFSLPNLQKLDLSSNRLQGNIPPEIGQSSKLFQLSFQNNMLSGRVPVQVGALQELNQMDLSNNSLTGQIPSEIGSCSNLMSLNLSNNHLNGSIPDEIGQLTQLQMLLDLSYNFLTADIPLNLGKLQRLETLNLSHNHLKGIIPTSIATIASLKQSHVIRLAIVAFASILSILLVVACSILLCRNRRLAKCKQQDVSDKCKDVFTVLNFDGNLVYNDIVEATEDFNSLYCIGTGATGNVYKAEIPSGQVLAVKKLNASTLEKAAVAARSFVDEVTALIEIRHRNIVRFYGFCLQESIIFLVYKFIERGSLADDLGSVDGAKELDWNKQIRIIKGVADALAYMHHGCTPPVVHRDISSKNVLLCSELKAHVSDFGTAKFLNPDSSNWTTLAGTYGYLAPELAFTMVVTEKCDVYSFGVLALEVLMGAHPQDQILSLSASMSDDQLKVKSEDVLDRHLEYPTGQELIQQLEFVLQIATLCLNINPQSRPTMNYISQMFETKCGNDNPIAIDL</sequence>
<dbReference type="SUPFAM" id="SSF52047">
    <property type="entry name" value="RNI-like"/>
    <property type="match status" value="1"/>
</dbReference>
<dbReference type="InterPro" id="IPR013210">
    <property type="entry name" value="LRR_N_plant-typ"/>
</dbReference>
<dbReference type="Gene3D" id="3.30.200.20">
    <property type="entry name" value="Phosphorylase Kinase, domain 1"/>
    <property type="match status" value="1"/>
</dbReference>
<comment type="subcellular location">
    <subcellularLocation>
        <location evidence="1">Membrane</location>
        <topology evidence="1">Single-pass type I membrane protein</topology>
    </subcellularLocation>
</comment>
<keyword evidence="10 19" id="KW-0547">Nucleotide-binding</keyword>
<reference evidence="22" key="1">
    <citation type="journal article" date="2017" name="Nature">
        <title>The genome of Chenopodium quinoa.</title>
        <authorList>
            <person name="Jarvis D.E."/>
            <person name="Ho Y.S."/>
            <person name="Lightfoot D.J."/>
            <person name="Schmoeckel S.M."/>
            <person name="Li B."/>
            <person name="Borm T.J.A."/>
            <person name="Ohyanagi H."/>
            <person name="Mineta K."/>
            <person name="Michell C.T."/>
            <person name="Saber N."/>
            <person name="Kharbatia N.M."/>
            <person name="Rupper R.R."/>
            <person name="Sharp A.R."/>
            <person name="Dally N."/>
            <person name="Boughton B.A."/>
            <person name="Woo Y.H."/>
            <person name="Gao G."/>
            <person name="Schijlen E.G.W.M."/>
            <person name="Guo X."/>
            <person name="Momin A.A."/>
            <person name="Negrao S."/>
            <person name="Al-Babili S."/>
            <person name="Gehring C."/>
            <person name="Roessner U."/>
            <person name="Jung C."/>
            <person name="Murphy K."/>
            <person name="Arold S.T."/>
            <person name="Gojobori T."/>
            <person name="van der Linden C.G."/>
            <person name="van Loo E.N."/>
            <person name="Jellen E.N."/>
            <person name="Maughan P.J."/>
            <person name="Tester M."/>
        </authorList>
    </citation>
    <scope>NUCLEOTIDE SEQUENCE [LARGE SCALE GENOMIC DNA]</scope>
    <source>
        <strain evidence="22">cv. PI 614886</strain>
    </source>
</reference>
<dbReference type="OMA" id="AMCEATS"/>
<dbReference type="PROSITE" id="PS50011">
    <property type="entry name" value="PROTEIN_KINASE_DOM"/>
    <property type="match status" value="1"/>
</dbReference>
<protein>
    <recommendedName>
        <fullName evidence="2">non-specific serine/threonine protein kinase</fullName>
        <ecNumber evidence="2">2.7.11.1</ecNumber>
    </recommendedName>
</protein>
<feature type="transmembrane region" description="Helical" evidence="20">
    <location>
        <begin position="623"/>
        <end position="645"/>
    </location>
</feature>
<keyword evidence="14 20" id="KW-0472">Membrane</keyword>
<keyword evidence="7 20" id="KW-0812">Transmembrane</keyword>
<dbReference type="Gene3D" id="3.80.10.10">
    <property type="entry name" value="Ribonuclease Inhibitor"/>
    <property type="match status" value="3"/>
</dbReference>
<dbReference type="PROSITE" id="PS51450">
    <property type="entry name" value="LRR"/>
    <property type="match status" value="3"/>
</dbReference>
<dbReference type="FunFam" id="3.80.10.10:FF:000233">
    <property type="entry name" value="Leucine-rich repeat receptor-like protein kinase TDR"/>
    <property type="match status" value="1"/>
</dbReference>
<evidence type="ECO:0000256" key="20">
    <source>
        <dbReference type="SAM" id="Phobius"/>
    </source>
</evidence>
<keyword evidence="12 19" id="KW-0067">ATP-binding</keyword>
<keyword evidence="9" id="KW-0677">Repeat</keyword>
<dbReference type="EC" id="2.7.11.1" evidence="2"/>
<keyword evidence="8" id="KW-0732">Signal</keyword>
<dbReference type="InterPro" id="IPR000719">
    <property type="entry name" value="Prot_kinase_dom"/>
</dbReference>
<evidence type="ECO:0000256" key="4">
    <source>
        <dbReference type="ARBA" id="ARBA00022553"/>
    </source>
</evidence>
<evidence type="ECO:0000256" key="16">
    <source>
        <dbReference type="ARBA" id="ARBA00023180"/>
    </source>
</evidence>
<keyword evidence="6" id="KW-0808">Transferase</keyword>
<dbReference type="InterPro" id="IPR003591">
    <property type="entry name" value="Leu-rich_rpt_typical-subtyp"/>
</dbReference>
<organism evidence="22 23">
    <name type="scientific">Chenopodium quinoa</name>
    <name type="common">Quinoa</name>
    <dbReference type="NCBI Taxonomy" id="63459"/>
    <lineage>
        <taxon>Eukaryota</taxon>
        <taxon>Viridiplantae</taxon>
        <taxon>Streptophyta</taxon>
        <taxon>Embryophyta</taxon>
        <taxon>Tracheophyta</taxon>
        <taxon>Spermatophyta</taxon>
        <taxon>Magnoliopsida</taxon>
        <taxon>eudicotyledons</taxon>
        <taxon>Gunneridae</taxon>
        <taxon>Pentapetalae</taxon>
        <taxon>Caryophyllales</taxon>
        <taxon>Chenopodiaceae</taxon>
        <taxon>Chenopodioideae</taxon>
        <taxon>Atripliceae</taxon>
        <taxon>Chenopodium</taxon>
    </lineage>
</organism>
<keyword evidence="13 20" id="KW-1133">Transmembrane helix</keyword>
<dbReference type="Pfam" id="PF13855">
    <property type="entry name" value="LRR_8"/>
    <property type="match status" value="1"/>
</dbReference>
<keyword evidence="16" id="KW-0325">Glycoprotein</keyword>
<keyword evidence="3" id="KW-0723">Serine/threonine-protein kinase</keyword>
<dbReference type="Proteomes" id="UP000596660">
    <property type="component" value="Unplaced"/>
</dbReference>
<comment type="catalytic activity">
    <reaction evidence="17">
        <text>L-threonyl-[protein] + ATP = O-phospho-L-threonyl-[protein] + ADP + H(+)</text>
        <dbReference type="Rhea" id="RHEA:46608"/>
        <dbReference type="Rhea" id="RHEA-COMP:11060"/>
        <dbReference type="Rhea" id="RHEA-COMP:11605"/>
        <dbReference type="ChEBI" id="CHEBI:15378"/>
        <dbReference type="ChEBI" id="CHEBI:30013"/>
        <dbReference type="ChEBI" id="CHEBI:30616"/>
        <dbReference type="ChEBI" id="CHEBI:61977"/>
        <dbReference type="ChEBI" id="CHEBI:456216"/>
        <dbReference type="EC" id="2.7.11.1"/>
    </reaction>
</comment>
<dbReference type="PANTHER" id="PTHR48005:SF70">
    <property type="entry name" value="MDIS1-INTERACTING RECEPTOR LIKE KINASE 2-LIKE"/>
    <property type="match status" value="1"/>
</dbReference>
<evidence type="ECO:0000256" key="8">
    <source>
        <dbReference type="ARBA" id="ARBA00022729"/>
    </source>
</evidence>
<evidence type="ECO:0000256" key="18">
    <source>
        <dbReference type="ARBA" id="ARBA00048679"/>
    </source>
</evidence>
<proteinExistence type="predicted"/>
<dbReference type="GO" id="GO:0016020">
    <property type="term" value="C:membrane"/>
    <property type="evidence" value="ECO:0007669"/>
    <property type="project" value="UniProtKB-SubCell"/>
</dbReference>
<dbReference type="FunFam" id="3.30.200.20:FF:000309">
    <property type="entry name" value="Leucine-rich repeat receptor protein kinase MSP1"/>
    <property type="match status" value="1"/>
</dbReference>
<reference evidence="22" key="2">
    <citation type="submission" date="2021-03" db="UniProtKB">
        <authorList>
            <consortium name="EnsemblPlants"/>
        </authorList>
    </citation>
    <scope>IDENTIFICATION</scope>
</reference>
<evidence type="ECO:0000256" key="2">
    <source>
        <dbReference type="ARBA" id="ARBA00012513"/>
    </source>
</evidence>
<dbReference type="Pfam" id="PF00560">
    <property type="entry name" value="LRR_1"/>
    <property type="match status" value="7"/>
</dbReference>
<evidence type="ECO:0000256" key="17">
    <source>
        <dbReference type="ARBA" id="ARBA00047899"/>
    </source>
</evidence>
<evidence type="ECO:0000256" key="12">
    <source>
        <dbReference type="ARBA" id="ARBA00022840"/>
    </source>
</evidence>
<evidence type="ECO:0000256" key="13">
    <source>
        <dbReference type="ARBA" id="ARBA00022989"/>
    </source>
</evidence>
<dbReference type="InterPro" id="IPR032675">
    <property type="entry name" value="LRR_dom_sf"/>
</dbReference>
<dbReference type="PROSITE" id="PS00107">
    <property type="entry name" value="PROTEIN_KINASE_ATP"/>
    <property type="match status" value="1"/>
</dbReference>
<dbReference type="FunFam" id="3.80.10.10:FF:000041">
    <property type="entry name" value="LRR receptor-like serine/threonine-protein kinase ERECTA"/>
    <property type="match status" value="1"/>
</dbReference>
<name>A0A803L9Q2_CHEQI</name>
<dbReference type="EnsemblPlants" id="AUR62008591-RA">
    <property type="protein sequence ID" value="AUR62008591-RA:cds"/>
    <property type="gene ID" value="AUR62008591"/>
</dbReference>
<dbReference type="Gene3D" id="1.10.510.10">
    <property type="entry name" value="Transferase(Phosphotransferase) domain 1"/>
    <property type="match status" value="1"/>
</dbReference>
<dbReference type="SMART" id="SM00369">
    <property type="entry name" value="LRR_TYP"/>
    <property type="match status" value="7"/>
</dbReference>
<dbReference type="InterPro" id="IPR008266">
    <property type="entry name" value="Tyr_kinase_AS"/>
</dbReference>
<evidence type="ECO:0000256" key="3">
    <source>
        <dbReference type="ARBA" id="ARBA00022527"/>
    </source>
</evidence>
<keyword evidence="4" id="KW-0597">Phosphoprotein</keyword>
<dbReference type="Pfam" id="PF00069">
    <property type="entry name" value="Pkinase"/>
    <property type="match status" value="1"/>
</dbReference>
<dbReference type="FunFam" id="3.80.10.10:FF:000400">
    <property type="entry name" value="Nuclear pore complex protein NUP107"/>
    <property type="match status" value="1"/>
</dbReference>
<dbReference type="Gramene" id="AUR62008591-RA">
    <property type="protein sequence ID" value="AUR62008591-RA:cds"/>
    <property type="gene ID" value="AUR62008591"/>
</dbReference>
<accession>A0A803L9Q2</accession>
<dbReference type="InterPro" id="IPR001611">
    <property type="entry name" value="Leu-rich_rpt"/>
</dbReference>